<feature type="region of interest" description="Disordered" evidence="6">
    <location>
        <begin position="123"/>
        <end position="142"/>
    </location>
</feature>
<dbReference type="AlphaFoldDB" id="A0AAN8G570"/>
<reference evidence="8 9" key="1">
    <citation type="submission" date="2024-01" db="EMBL/GenBank/DDBJ databases">
        <title>The genome of the rayed Mediterranean limpet Patella caerulea (Linnaeus, 1758).</title>
        <authorList>
            <person name="Anh-Thu Weber A."/>
            <person name="Halstead-Nussloch G."/>
        </authorList>
    </citation>
    <scope>NUCLEOTIDE SEQUENCE [LARGE SCALE GENOMIC DNA]</scope>
    <source>
        <strain evidence="8">AATW-2023a</strain>
        <tissue evidence="8">Whole specimen</tissue>
    </source>
</reference>
<evidence type="ECO:0000313" key="8">
    <source>
        <dbReference type="EMBL" id="KAK6167896.1"/>
    </source>
</evidence>
<keyword evidence="9" id="KW-1185">Reference proteome</keyword>
<keyword evidence="1" id="KW-0479">Metal-binding</keyword>
<feature type="compositionally biased region" description="Polar residues" evidence="6">
    <location>
        <begin position="179"/>
        <end position="217"/>
    </location>
</feature>
<feature type="region of interest" description="Disordered" evidence="6">
    <location>
        <begin position="1"/>
        <end position="30"/>
    </location>
</feature>
<evidence type="ECO:0000256" key="5">
    <source>
        <dbReference type="PROSITE-ProRule" id="PRU00042"/>
    </source>
</evidence>
<feature type="domain" description="C2H2-type" evidence="7">
    <location>
        <begin position="381"/>
        <end position="408"/>
    </location>
</feature>
<accession>A0AAN8G570</accession>
<keyword evidence="4" id="KW-0862">Zinc</keyword>
<protein>
    <recommendedName>
        <fullName evidence="7">C2H2-type domain-containing protein</fullName>
    </recommendedName>
</protein>
<evidence type="ECO:0000256" key="1">
    <source>
        <dbReference type="ARBA" id="ARBA00022723"/>
    </source>
</evidence>
<keyword evidence="2" id="KW-0677">Repeat</keyword>
<proteinExistence type="predicted"/>
<dbReference type="EMBL" id="JAZGQO010000018">
    <property type="protein sequence ID" value="KAK6167896.1"/>
    <property type="molecule type" value="Genomic_DNA"/>
</dbReference>
<dbReference type="PANTHER" id="PTHR24379:SF121">
    <property type="entry name" value="C2H2-TYPE DOMAIN-CONTAINING PROTEIN"/>
    <property type="match status" value="1"/>
</dbReference>
<organism evidence="8 9">
    <name type="scientific">Patella caerulea</name>
    <name type="common">Rayed Mediterranean limpet</name>
    <dbReference type="NCBI Taxonomy" id="87958"/>
    <lineage>
        <taxon>Eukaryota</taxon>
        <taxon>Metazoa</taxon>
        <taxon>Spiralia</taxon>
        <taxon>Lophotrochozoa</taxon>
        <taxon>Mollusca</taxon>
        <taxon>Gastropoda</taxon>
        <taxon>Patellogastropoda</taxon>
        <taxon>Patelloidea</taxon>
        <taxon>Patellidae</taxon>
        <taxon>Patella</taxon>
    </lineage>
</organism>
<sequence>MVRKRRNNISSKSSRSHKERKEGTQEDSPRAKIAKCSISVLDGTRPNIYVTEIVDLYKVKPEESSDNVIQAKCNRVIPLISDDEDEQTMLNQKKILSTNSNGRQKTSYSEIYVYTDKSLATKKDERNEGDSANLGNVPSSITYRYSTNETGTQDELPPSIKSKTITDDRNSFGLHGKNKCSQGKKTSFDSWGKNQSSIDLNGKNQHKPVSSNSQMKPKNTEKMVPCKFFCKLCSTEFSDSQTCFSHIIDSHTTIATNKQCVCQICWSSFTYLHTLRTHVMNKHVNLNSEQEKCEATSAKTENFVIEMDYAEDVKPVIDQKGNVVEVDHKMICQNLVNDQNGKNIQSTCSTNISSSSDQSALKSSPKLKKRIRHRTTVVIKHKCEECEKWSPKKHLILRHMITHTSEDRLKCKQFLCQICQRKMKNTPSLKRHLLKKHIITEYPQTMLKKSLLEKINVNESAKIPTLGVVPNKRIIMRYDCQCCNLTLHCKPLLSKHSSSHIHLTIGEKQDKAHKCEKCSKLFKTQKEARDHFNEKHFLYKCFVPSHFLVGSIAQNQGKIDPSLPVEQINYYFQCHACSKIFLTKHDINTHMSKYTKYNLALDKSVCKLCDNSFSQSIDATRHMAKHFLTVAYKQTMVFKQISVDQPKRT</sequence>
<feature type="compositionally biased region" description="Basic and acidic residues" evidence="6">
    <location>
        <begin position="19"/>
        <end position="30"/>
    </location>
</feature>
<dbReference type="GO" id="GO:0008270">
    <property type="term" value="F:zinc ion binding"/>
    <property type="evidence" value="ECO:0007669"/>
    <property type="project" value="UniProtKB-KW"/>
</dbReference>
<comment type="caution">
    <text evidence="8">The sequence shown here is derived from an EMBL/GenBank/DDBJ whole genome shotgun (WGS) entry which is preliminary data.</text>
</comment>
<dbReference type="InterPro" id="IPR013087">
    <property type="entry name" value="Znf_C2H2_type"/>
</dbReference>
<dbReference type="PROSITE" id="PS00028">
    <property type="entry name" value="ZINC_FINGER_C2H2_1"/>
    <property type="match status" value="5"/>
</dbReference>
<dbReference type="PANTHER" id="PTHR24379">
    <property type="entry name" value="KRAB AND ZINC FINGER DOMAIN-CONTAINING"/>
    <property type="match status" value="1"/>
</dbReference>
<keyword evidence="3 5" id="KW-0863">Zinc-finger</keyword>
<evidence type="ECO:0000313" key="9">
    <source>
        <dbReference type="Proteomes" id="UP001347796"/>
    </source>
</evidence>
<dbReference type="Proteomes" id="UP001347796">
    <property type="component" value="Unassembled WGS sequence"/>
</dbReference>
<dbReference type="SMART" id="SM00355">
    <property type="entry name" value="ZnF_C2H2"/>
    <property type="match status" value="8"/>
</dbReference>
<dbReference type="SUPFAM" id="SSF57667">
    <property type="entry name" value="beta-beta-alpha zinc fingers"/>
    <property type="match status" value="2"/>
</dbReference>
<dbReference type="PROSITE" id="PS50157">
    <property type="entry name" value="ZINC_FINGER_C2H2_2"/>
    <property type="match status" value="1"/>
</dbReference>
<evidence type="ECO:0000256" key="3">
    <source>
        <dbReference type="ARBA" id="ARBA00022771"/>
    </source>
</evidence>
<evidence type="ECO:0000259" key="7">
    <source>
        <dbReference type="PROSITE" id="PS50157"/>
    </source>
</evidence>
<feature type="compositionally biased region" description="Polar residues" evidence="6">
    <location>
        <begin position="133"/>
        <end position="142"/>
    </location>
</feature>
<evidence type="ECO:0000256" key="6">
    <source>
        <dbReference type="SAM" id="MobiDB-lite"/>
    </source>
</evidence>
<dbReference type="Gene3D" id="3.30.160.60">
    <property type="entry name" value="Classic Zinc Finger"/>
    <property type="match status" value="3"/>
</dbReference>
<evidence type="ECO:0000256" key="2">
    <source>
        <dbReference type="ARBA" id="ARBA00022737"/>
    </source>
</evidence>
<feature type="region of interest" description="Disordered" evidence="6">
    <location>
        <begin position="147"/>
        <end position="218"/>
    </location>
</feature>
<name>A0AAN8G570_PATCE</name>
<evidence type="ECO:0000256" key="4">
    <source>
        <dbReference type="ARBA" id="ARBA00022833"/>
    </source>
</evidence>
<gene>
    <name evidence="8" type="ORF">SNE40_021824</name>
</gene>
<dbReference type="InterPro" id="IPR036236">
    <property type="entry name" value="Znf_C2H2_sf"/>
</dbReference>